<dbReference type="AlphaFoldDB" id="A0A285PCZ6"/>
<dbReference type="InterPro" id="IPR036291">
    <property type="entry name" value="NAD(P)-bd_dom_sf"/>
</dbReference>
<gene>
    <name evidence="2" type="ORF">SAMN06265368_2672</name>
</gene>
<evidence type="ECO:0000259" key="1">
    <source>
        <dbReference type="Pfam" id="PF05368"/>
    </source>
</evidence>
<evidence type="ECO:0000313" key="2">
    <source>
        <dbReference type="EMBL" id="SNZ19582.1"/>
    </source>
</evidence>
<proteinExistence type="predicted"/>
<dbReference type="InterPro" id="IPR051207">
    <property type="entry name" value="ComplexI_NDUFA9_subunit"/>
</dbReference>
<dbReference type="Proteomes" id="UP000219439">
    <property type="component" value="Unassembled WGS sequence"/>
</dbReference>
<dbReference type="PANTHER" id="PTHR12126">
    <property type="entry name" value="NADH-UBIQUINONE OXIDOREDUCTASE 39 KDA SUBUNIT-RELATED"/>
    <property type="match status" value="1"/>
</dbReference>
<dbReference type="GO" id="GO:0044877">
    <property type="term" value="F:protein-containing complex binding"/>
    <property type="evidence" value="ECO:0007669"/>
    <property type="project" value="TreeGrafter"/>
</dbReference>
<dbReference type="InterPro" id="IPR008030">
    <property type="entry name" value="NmrA-like"/>
</dbReference>
<dbReference type="EMBL" id="OBEL01000002">
    <property type="protein sequence ID" value="SNZ19582.1"/>
    <property type="molecule type" value="Genomic_DNA"/>
</dbReference>
<sequence length="293" mass="32052">MKSILVAGATGYLGRHIVKHYMDKGFHVRALVRDAARAKASGLMASDLFEGEATRPQSLTGLMKDIDLVISALGITRQRDNLSYRDVDFQANDNLLTLALEANVEHFAYVHVLHAKAMKGVPMVDAKQAFAEKLQAAPIRSTLICPSGFFSDMADFYAMSKSGRIWLFGDGSHKLNPIDGKDLAVALADAIAQKKDMSEIGGPDIFSQRDIAELAFAIQSKPTKITYLPDSLRKLALWLLPWVTPKHIHGPALMFLTAFGMDMVGKPHGSKTLTSHFKELAEQDKIASSNGVD</sequence>
<keyword evidence="3" id="KW-1185">Reference proteome</keyword>
<accession>A0A285PCZ6</accession>
<feature type="domain" description="NmrA-like" evidence="1">
    <location>
        <begin position="2"/>
        <end position="162"/>
    </location>
</feature>
<organism evidence="2 3">
    <name type="scientific">Cohaesibacter gelatinilyticus</name>
    <dbReference type="NCBI Taxonomy" id="372072"/>
    <lineage>
        <taxon>Bacteria</taxon>
        <taxon>Pseudomonadati</taxon>
        <taxon>Pseudomonadota</taxon>
        <taxon>Alphaproteobacteria</taxon>
        <taxon>Hyphomicrobiales</taxon>
        <taxon>Cohaesibacteraceae</taxon>
    </lineage>
</organism>
<dbReference type="Pfam" id="PF05368">
    <property type="entry name" value="NmrA"/>
    <property type="match status" value="1"/>
</dbReference>
<dbReference type="OrthoDB" id="7419852at2"/>
<dbReference type="SUPFAM" id="SSF51735">
    <property type="entry name" value="NAD(P)-binding Rossmann-fold domains"/>
    <property type="match status" value="1"/>
</dbReference>
<evidence type="ECO:0000313" key="3">
    <source>
        <dbReference type="Proteomes" id="UP000219439"/>
    </source>
</evidence>
<dbReference type="RefSeq" id="WP_097153919.1">
    <property type="nucleotide sequence ID" value="NZ_OBEL01000002.1"/>
</dbReference>
<dbReference type="PANTHER" id="PTHR12126:SF11">
    <property type="entry name" value="NADH DEHYDROGENASE [UBIQUINONE] 1 ALPHA SUBCOMPLEX SUBUNIT 9, MITOCHONDRIAL"/>
    <property type="match status" value="1"/>
</dbReference>
<protein>
    <submittedName>
        <fullName evidence="2">Uncharacterized conserved protein YbjT, contains NAD(P)-binding and DUF2867 domains</fullName>
    </submittedName>
</protein>
<dbReference type="Gene3D" id="3.40.50.720">
    <property type="entry name" value="NAD(P)-binding Rossmann-like Domain"/>
    <property type="match status" value="1"/>
</dbReference>
<reference evidence="2 3" key="1">
    <citation type="submission" date="2017-09" db="EMBL/GenBank/DDBJ databases">
        <authorList>
            <person name="Ehlers B."/>
            <person name="Leendertz F.H."/>
        </authorList>
    </citation>
    <scope>NUCLEOTIDE SEQUENCE [LARGE SCALE GENOMIC DNA]</scope>
    <source>
        <strain evidence="2 3">DSM 18289</strain>
    </source>
</reference>
<name>A0A285PCZ6_9HYPH</name>
<dbReference type="CDD" id="cd05243">
    <property type="entry name" value="SDR_a5"/>
    <property type="match status" value="1"/>
</dbReference>